<evidence type="ECO:0000256" key="1">
    <source>
        <dbReference type="SAM" id="MobiDB-lite"/>
    </source>
</evidence>
<evidence type="ECO:0000313" key="2">
    <source>
        <dbReference type="EMBL" id="NYD44802.1"/>
    </source>
</evidence>
<proteinExistence type="predicted"/>
<sequence length="64" mass="6968">MPTSQVVPRNRTGEPESVIDEVERRAPDGFDRLEDVIDPATVEAIVTGCAQVSGSSLDQVNRRT</sequence>
<reference evidence="2 3" key="1">
    <citation type="submission" date="2020-07" db="EMBL/GenBank/DDBJ databases">
        <title>Sequencing the genomes of 1000 actinobacteria strains.</title>
        <authorList>
            <person name="Klenk H.-P."/>
        </authorList>
    </citation>
    <scope>NUCLEOTIDE SEQUENCE [LARGE SCALE GENOMIC DNA]</scope>
    <source>
        <strain evidence="2 3">DSM 40398</strain>
    </source>
</reference>
<evidence type="ECO:0000313" key="3">
    <source>
        <dbReference type="Proteomes" id="UP000529783"/>
    </source>
</evidence>
<dbReference type="EMBL" id="JACCBA010000001">
    <property type="protein sequence ID" value="NYD44802.1"/>
    <property type="molecule type" value="Genomic_DNA"/>
</dbReference>
<dbReference type="AlphaFoldDB" id="A0A7Y9EBV9"/>
<feature type="region of interest" description="Disordered" evidence="1">
    <location>
        <begin position="1"/>
        <end position="26"/>
    </location>
</feature>
<comment type="caution">
    <text evidence="2">The sequence shown here is derived from an EMBL/GenBank/DDBJ whole genome shotgun (WGS) entry which is preliminary data.</text>
</comment>
<dbReference type="RefSeq" id="WP_218905067.1">
    <property type="nucleotide sequence ID" value="NZ_JACCBA010000001.1"/>
</dbReference>
<dbReference type="Proteomes" id="UP000529783">
    <property type="component" value="Unassembled WGS sequence"/>
</dbReference>
<keyword evidence="3" id="KW-1185">Reference proteome</keyword>
<protein>
    <recommendedName>
        <fullName evidence="4">FXSXX-COOH protein</fullName>
    </recommendedName>
</protein>
<organism evidence="2 3">
    <name type="scientific">Actinomadura luteofluorescens</name>
    <dbReference type="NCBI Taxonomy" id="46163"/>
    <lineage>
        <taxon>Bacteria</taxon>
        <taxon>Bacillati</taxon>
        <taxon>Actinomycetota</taxon>
        <taxon>Actinomycetes</taxon>
        <taxon>Streptosporangiales</taxon>
        <taxon>Thermomonosporaceae</taxon>
        <taxon>Actinomadura</taxon>
    </lineage>
</organism>
<name>A0A7Y9EBV9_9ACTN</name>
<gene>
    <name evidence="2" type="ORF">BJY14_000785</name>
</gene>
<accession>A0A7Y9EBV9</accession>
<evidence type="ECO:0008006" key="4">
    <source>
        <dbReference type="Google" id="ProtNLM"/>
    </source>
</evidence>